<evidence type="ECO:0000256" key="6">
    <source>
        <dbReference type="ARBA" id="ARBA00023186"/>
    </source>
</evidence>
<organism evidence="9">
    <name type="scientific">Paramoeba aestuarina</name>
    <dbReference type="NCBI Taxonomy" id="180227"/>
    <lineage>
        <taxon>Eukaryota</taxon>
        <taxon>Amoebozoa</taxon>
        <taxon>Discosea</taxon>
        <taxon>Flabellinia</taxon>
        <taxon>Dactylopodida</taxon>
        <taxon>Paramoebidae</taxon>
        <taxon>Paramoeba</taxon>
    </lineage>
</organism>
<dbReference type="CDD" id="cd03342">
    <property type="entry name" value="TCP1_zeta"/>
    <property type="match status" value="1"/>
</dbReference>
<dbReference type="FunFam" id="3.30.260.10:FF:000017">
    <property type="entry name" value="T-complex protein 1 subunit zeta"/>
    <property type="match status" value="1"/>
</dbReference>
<protein>
    <recommendedName>
        <fullName evidence="10">T-complex protein 1 subunit zeta</fullName>
    </recommendedName>
</protein>
<dbReference type="InterPro" id="IPR002423">
    <property type="entry name" value="Cpn60/GroEL/TCP-1"/>
</dbReference>
<evidence type="ECO:0000256" key="1">
    <source>
        <dbReference type="ARBA" id="ARBA00004496"/>
    </source>
</evidence>
<evidence type="ECO:0000256" key="8">
    <source>
        <dbReference type="RuleBase" id="RU004187"/>
    </source>
</evidence>
<dbReference type="InterPro" id="IPR012722">
    <property type="entry name" value="Chap_CCT_zeta"/>
</dbReference>
<sequence length="532" mass="58696">MALQRLNTTAEIVKKTHALMLMTSAAKGLMEVLQTNLGPRGTIKMLVSGSGEIKMTKDGMVLLNEMQIQHPVASLIARVATSQDDITGDGTTSCVLLVGEILKQAERAILEGVHSSVMIEGIELGKKRALAFLDNYSVEREIDKELLTSVARTSLRTKVREEMADALTSIIVDSVLTIQIPDRSLDLYMVEIMEMQHQTDLDTSLIKGLVLDHGTRHPDMCKRASNCHILVCNVSLEYEKSEVNSGFFYGNVDDRIKMAEGERAFIDARVKKVIEFKNSVCDSDDKSFVLINQKGIDPPSLDMLAKAGIIALRRAKRRNMERLVRCCGGNALNSFDEMTADDLGWAKECYEHTIGENKYFFVDGVKNPTSCTVLIKGPNKHTITQIKDAVRDGLRAVKNTIEDKRVIPGAGAFEVAVSNDLINYSQSDMKGRCRLGVKAFADSFLIIPKTLAVNSGLDREEAVCALQEEDREGNHYGLDLDTGEPMDPSVEGVWDNYCVKKQMIVSAADICQQLLQVDEVISCGKPSKGQGR</sequence>
<keyword evidence="3" id="KW-0963">Cytoplasm</keyword>
<comment type="subcellular location">
    <subcellularLocation>
        <location evidence="1">Cytoplasm</location>
    </subcellularLocation>
</comment>
<accession>A0A7S4JJ96</accession>
<dbReference type="InterPro" id="IPR027413">
    <property type="entry name" value="GROEL-like_equatorial_sf"/>
</dbReference>
<evidence type="ECO:0000313" key="9">
    <source>
        <dbReference type="EMBL" id="CAE2265230.1"/>
    </source>
</evidence>
<dbReference type="PANTHER" id="PTHR11353">
    <property type="entry name" value="CHAPERONIN"/>
    <property type="match status" value="1"/>
</dbReference>
<dbReference type="Gene3D" id="3.30.260.10">
    <property type="entry name" value="TCP-1-like chaperonin intermediate domain"/>
    <property type="match status" value="1"/>
</dbReference>
<dbReference type="InterPro" id="IPR002194">
    <property type="entry name" value="Chaperonin_TCP-1_CS"/>
</dbReference>
<dbReference type="Gene3D" id="3.50.7.10">
    <property type="entry name" value="GroEL"/>
    <property type="match status" value="1"/>
</dbReference>
<dbReference type="InterPro" id="IPR027409">
    <property type="entry name" value="GroEL-like_apical_dom_sf"/>
</dbReference>
<evidence type="ECO:0008006" key="10">
    <source>
        <dbReference type="Google" id="ProtNLM"/>
    </source>
</evidence>
<dbReference type="GO" id="GO:0005737">
    <property type="term" value="C:cytoplasm"/>
    <property type="evidence" value="ECO:0007669"/>
    <property type="project" value="UniProtKB-SubCell"/>
</dbReference>
<comment type="function">
    <text evidence="7">Molecular chaperone; assists the folding of proteins upon ATP hydrolysis. Known to play a role, in vitro, in the folding of actin and tubulin.</text>
</comment>
<comment type="similarity">
    <text evidence="2 8">Belongs to the TCP-1 chaperonin family.</text>
</comment>
<name>A0A7S4JJ96_9EUKA</name>
<evidence type="ECO:0000256" key="3">
    <source>
        <dbReference type="ARBA" id="ARBA00022490"/>
    </source>
</evidence>
<dbReference type="EMBL" id="HBKR01001010">
    <property type="protein sequence ID" value="CAE2265230.1"/>
    <property type="molecule type" value="Transcribed_RNA"/>
</dbReference>
<keyword evidence="5 8" id="KW-0067">ATP-binding</keyword>
<dbReference type="SUPFAM" id="SSF52029">
    <property type="entry name" value="GroEL apical domain-like"/>
    <property type="match status" value="1"/>
</dbReference>
<evidence type="ECO:0000256" key="4">
    <source>
        <dbReference type="ARBA" id="ARBA00022741"/>
    </source>
</evidence>
<reference evidence="9" key="1">
    <citation type="submission" date="2021-01" db="EMBL/GenBank/DDBJ databases">
        <authorList>
            <person name="Corre E."/>
            <person name="Pelletier E."/>
            <person name="Niang G."/>
            <person name="Scheremetjew M."/>
            <person name="Finn R."/>
            <person name="Kale V."/>
            <person name="Holt S."/>
            <person name="Cochrane G."/>
            <person name="Meng A."/>
            <person name="Brown T."/>
            <person name="Cohen L."/>
        </authorList>
    </citation>
    <scope>NUCLEOTIDE SEQUENCE</scope>
    <source>
        <strain evidence="9">SoJaBio B1-5/56/2</strain>
    </source>
</reference>
<dbReference type="Gene3D" id="1.10.560.10">
    <property type="entry name" value="GroEL-like equatorial domain"/>
    <property type="match status" value="1"/>
</dbReference>
<evidence type="ECO:0000256" key="5">
    <source>
        <dbReference type="ARBA" id="ARBA00022840"/>
    </source>
</evidence>
<evidence type="ECO:0000256" key="7">
    <source>
        <dbReference type="ARBA" id="ARBA00024677"/>
    </source>
</evidence>
<dbReference type="GO" id="GO:0005524">
    <property type="term" value="F:ATP binding"/>
    <property type="evidence" value="ECO:0007669"/>
    <property type="project" value="UniProtKB-KW"/>
</dbReference>
<keyword evidence="4 8" id="KW-0547">Nucleotide-binding</keyword>
<dbReference type="SUPFAM" id="SSF54849">
    <property type="entry name" value="GroEL-intermediate domain like"/>
    <property type="match status" value="1"/>
</dbReference>
<dbReference type="NCBIfam" id="TIGR02347">
    <property type="entry name" value="chap_CCT_zeta"/>
    <property type="match status" value="1"/>
</dbReference>
<dbReference type="Pfam" id="PF00118">
    <property type="entry name" value="Cpn60_TCP1"/>
    <property type="match status" value="1"/>
</dbReference>
<dbReference type="PROSITE" id="PS00995">
    <property type="entry name" value="TCP1_3"/>
    <property type="match status" value="1"/>
</dbReference>
<dbReference type="InterPro" id="IPR017998">
    <property type="entry name" value="Chaperone_TCP-1"/>
</dbReference>
<dbReference type="InterPro" id="IPR027410">
    <property type="entry name" value="TCP-1-like_intermed_sf"/>
</dbReference>
<dbReference type="PRINTS" id="PR00304">
    <property type="entry name" value="TCOMPLEXTCP1"/>
</dbReference>
<proteinExistence type="inferred from homology"/>
<keyword evidence="6 8" id="KW-0143">Chaperone</keyword>
<dbReference type="GO" id="GO:0016887">
    <property type="term" value="F:ATP hydrolysis activity"/>
    <property type="evidence" value="ECO:0007669"/>
    <property type="project" value="InterPro"/>
</dbReference>
<dbReference type="GO" id="GO:0051082">
    <property type="term" value="F:unfolded protein binding"/>
    <property type="evidence" value="ECO:0007669"/>
    <property type="project" value="InterPro"/>
</dbReference>
<dbReference type="FunFam" id="3.50.7.10:FF:000004">
    <property type="entry name" value="T-complex protein 1 subunit zeta"/>
    <property type="match status" value="1"/>
</dbReference>
<dbReference type="SUPFAM" id="SSF48592">
    <property type="entry name" value="GroEL equatorial domain-like"/>
    <property type="match status" value="1"/>
</dbReference>
<dbReference type="FunFam" id="1.10.560.10:FF:000058">
    <property type="entry name" value="T-complex protein 1 subunit zeta"/>
    <property type="match status" value="1"/>
</dbReference>
<dbReference type="FunFam" id="1.10.560.10:FF:000038">
    <property type="entry name" value="Chaperonin containing TCP1 subunit 6B"/>
    <property type="match status" value="1"/>
</dbReference>
<dbReference type="AlphaFoldDB" id="A0A7S4JJ96"/>
<dbReference type="GO" id="GO:0140662">
    <property type="term" value="F:ATP-dependent protein folding chaperone"/>
    <property type="evidence" value="ECO:0007669"/>
    <property type="project" value="InterPro"/>
</dbReference>
<evidence type="ECO:0000256" key="2">
    <source>
        <dbReference type="ARBA" id="ARBA00008020"/>
    </source>
</evidence>
<gene>
    <name evidence="9" type="ORF">NAES01612_LOCUS618</name>
</gene>